<comment type="caution">
    <text evidence="3">The sequence shown here is derived from an EMBL/GenBank/DDBJ whole genome shotgun (WGS) entry which is preliminary data.</text>
</comment>
<organism evidence="3">
    <name type="scientific">Boseongicola sp. SB0664_bin_43</name>
    <dbReference type="NCBI Taxonomy" id="2604844"/>
    <lineage>
        <taxon>Bacteria</taxon>
        <taxon>Pseudomonadati</taxon>
        <taxon>Pseudomonadota</taxon>
        <taxon>Alphaproteobacteria</taxon>
        <taxon>Rhodobacterales</taxon>
        <taxon>Paracoccaceae</taxon>
        <taxon>Boseongicola</taxon>
    </lineage>
</organism>
<gene>
    <name evidence="3" type="ORF">F4Y60_07600</name>
</gene>
<dbReference type="PROSITE" id="PS50222">
    <property type="entry name" value="EF_HAND_2"/>
    <property type="match status" value="1"/>
</dbReference>
<dbReference type="InterPro" id="IPR018247">
    <property type="entry name" value="EF_Hand_1_Ca_BS"/>
</dbReference>
<evidence type="ECO:0000313" key="3">
    <source>
        <dbReference type="EMBL" id="MXY33943.1"/>
    </source>
</evidence>
<protein>
    <submittedName>
        <fullName evidence="3">Calcium-binding protein</fullName>
    </submittedName>
</protein>
<dbReference type="SMART" id="SM00054">
    <property type="entry name" value="EFh"/>
    <property type="match status" value="4"/>
</dbReference>
<feature type="signal peptide" evidence="1">
    <location>
        <begin position="1"/>
        <end position="21"/>
    </location>
</feature>
<feature type="chain" id="PRO_5025369849" evidence="1">
    <location>
        <begin position="22"/>
        <end position="163"/>
    </location>
</feature>
<reference evidence="3" key="1">
    <citation type="submission" date="2019-09" db="EMBL/GenBank/DDBJ databases">
        <title>Characterisation of the sponge microbiome using genome-centric metagenomics.</title>
        <authorList>
            <person name="Engelberts J.P."/>
            <person name="Robbins S.J."/>
            <person name="De Goeij J.M."/>
            <person name="Aranda M."/>
            <person name="Bell S.C."/>
            <person name="Webster N.S."/>
        </authorList>
    </citation>
    <scope>NUCLEOTIDE SEQUENCE</scope>
    <source>
        <strain evidence="3">SB0664_bin_43</strain>
    </source>
</reference>
<evidence type="ECO:0000259" key="2">
    <source>
        <dbReference type="PROSITE" id="PS50222"/>
    </source>
</evidence>
<evidence type="ECO:0000256" key="1">
    <source>
        <dbReference type="SAM" id="SignalP"/>
    </source>
</evidence>
<dbReference type="EMBL" id="VXRY01000302">
    <property type="protein sequence ID" value="MXY33943.1"/>
    <property type="molecule type" value="Genomic_DNA"/>
</dbReference>
<feature type="domain" description="EF-hand" evidence="2">
    <location>
        <begin position="25"/>
        <end position="60"/>
    </location>
</feature>
<dbReference type="SUPFAM" id="SSF47473">
    <property type="entry name" value="EF-hand"/>
    <property type="match status" value="1"/>
</dbReference>
<dbReference type="AlphaFoldDB" id="A0A6B0Y1K0"/>
<name>A0A6B0Y1K0_9RHOB</name>
<proteinExistence type="predicted"/>
<dbReference type="InterPro" id="IPR011992">
    <property type="entry name" value="EF-hand-dom_pair"/>
</dbReference>
<dbReference type="Gene3D" id="1.10.238.10">
    <property type="entry name" value="EF-hand"/>
    <property type="match status" value="2"/>
</dbReference>
<sequence>MKLARLSILAAATLTATGTGAALALEQARVHVTFEQLDVDGSGEITREDLEMLPGARFAEMDADGSGDISEAEFVAAARARAGEAAARMFARLDADGDGVLSQDALAARGHHGGRLRGIMRLDSDDSGGVSAEEFEAGMERFAGRHRGRRGDKGGRWWGFWRN</sequence>
<accession>A0A6B0Y1K0</accession>
<dbReference type="InterPro" id="IPR002048">
    <property type="entry name" value="EF_hand_dom"/>
</dbReference>
<keyword evidence="1" id="KW-0732">Signal</keyword>
<dbReference type="GO" id="GO:0005509">
    <property type="term" value="F:calcium ion binding"/>
    <property type="evidence" value="ECO:0007669"/>
    <property type="project" value="InterPro"/>
</dbReference>
<dbReference type="PROSITE" id="PS00018">
    <property type="entry name" value="EF_HAND_1"/>
    <property type="match status" value="2"/>
</dbReference>
<dbReference type="Pfam" id="PF13202">
    <property type="entry name" value="EF-hand_5"/>
    <property type="match status" value="3"/>
</dbReference>